<dbReference type="Pfam" id="PF13920">
    <property type="entry name" value="zf-C3HC4_3"/>
    <property type="match status" value="1"/>
</dbReference>
<proteinExistence type="predicted"/>
<dbReference type="InterPro" id="IPR013083">
    <property type="entry name" value="Znf_RING/FYVE/PHD"/>
</dbReference>
<dbReference type="SMART" id="SM00184">
    <property type="entry name" value="RING"/>
    <property type="match status" value="1"/>
</dbReference>
<name>A8BF17_GIAIC</name>
<evidence type="ECO:0000313" key="1">
    <source>
        <dbReference type="EMBL" id="KAE8305685.1"/>
    </source>
</evidence>
<evidence type="ECO:0000313" key="2">
    <source>
        <dbReference type="Proteomes" id="UP000001548"/>
    </source>
</evidence>
<organism evidence="1 2">
    <name type="scientific">Giardia intestinalis (strain ATCC 50803 / WB clone C6)</name>
    <name type="common">Giardia lamblia</name>
    <dbReference type="NCBI Taxonomy" id="184922"/>
    <lineage>
        <taxon>Eukaryota</taxon>
        <taxon>Metamonada</taxon>
        <taxon>Diplomonadida</taxon>
        <taxon>Hexamitidae</taxon>
        <taxon>Giardiinae</taxon>
        <taxon>Giardia</taxon>
    </lineage>
</organism>
<keyword evidence="2" id="KW-1185">Reference proteome</keyword>
<dbReference type="KEGG" id="gla:GL50803_004430"/>
<dbReference type="Gene3D" id="3.30.40.10">
    <property type="entry name" value="Zinc/RING finger domain, C3HC4 (zinc finger)"/>
    <property type="match status" value="1"/>
</dbReference>
<protein>
    <submittedName>
        <fullName evidence="1">Zinc finger, C3HC4 type (RING finger) domain-containing protein</fullName>
    </submittedName>
</protein>
<dbReference type="InterPro" id="IPR001841">
    <property type="entry name" value="Znf_RING"/>
</dbReference>
<dbReference type="STRING" id="184922.A8BF17"/>
<reference evidence="1 2" key="1">
    <citation type="journal article" date="2007" name="Science">
        <title>Genomic minimalism in the early diverging intestinal parasite Giardia lamblia.</title>
        <authorList>
            <person name="Morrison H.G."/>
            <person name="McArthur A.G."/>
            <person name="Gillin F.D."/>
            <person name="Aley S.B."/>
            <person name="Adam R.D."/>
            <person name="Olsen G.J."/>
            <person name="Best A.A."/>
            <person name="Cande W.Z."/>
            <person name="Chen F."/>
            <person name="Cipriano M.J."/>
            <person name="Davids B.J."/>
            <person name="Dawson S.C."/>
            <person name="Elmendorf H.G."/>
            <person name="Hehl A.B."/>
            <person name="Holder M.E."/>
            <person name="Huse S.M."/>
            <person name="Kim U.U."/>
            <person name="Lasek-Nesselquist E."/>
            <person name="Manning G."/>
            <person name="Nigam A."/>
            <person name="Nixon J.E."/>
            <person name="Palm D."/>
            <person name="Passamaneck N.E."/>
            <person name="Prabhu A."/>
            <person name="Reich C.I."/>
            <person name="Reiner D.S."/>
            <person name="Samuelson J."/>
            <person name="Svard S.G."/>
            <person name="Sogin M.L."/>
        </authorList>
    </citation>
    <scope>NUCLEOTIDE SEQUENCE [LARGE SCALE GENOMIC DNA]</scope>
    <source>
        <strain evidence="1 2">WB C6</strain>
    </source>
</reference>
<dbReference type="PROSITE" id="PS50089">
    <property type="entry name" value="ZF_RING_2"/>
    <property type="match status" value="1"/>
</dbReference>
<comment type="caution">
    <text evidence="1">The sequence shown here is derived from an EMBL/GenBank/DDBJ whole genome shotgun (WGS) entry which is preliminary data.</text>
</comment>
<dbReference type="Proteomes" id="UP000001548">
    <property type="component" value="Unassembled WGS sequence"/>
</dbReference>
<dbReference type="GeneID" id="5700361"/>
<dbReference type="PANTHER" id="PTHR12109">
    <property type="entry name" value="RING FINGER PROTEIN 141-RELATED"/>
    <property type="match status" value="1"/>
</dbReference>
<dbReference type="SUPFAM" id="SSF57850">
    <property type="entry name" value="RING/U-box"/>
    <property type="match status" value="1"/>
</dbReference>
<sequence>MITPVFDVIGSFPGIAGLPARPSCPAPSEEVSSSSTTVSELDLDMTDKQLLRHAIAQSSHRGLKLKRLRETLKASKFDQEILHKNYEARLKTYYAQCEKLNRELEEAILDYRAAADVADAAEERIDELTGEISALMKENSRVRKACARYKRRAAGIRPMLRRSLPDKVTMPACVICLDRERTHVLMPCGHAAYCEQCANVLDEQARIRGRPIECPLCRKVAIKAQKLYF</sequence>
<dbReference type="AlphaFoldDB" id="A8BF17"/>
<dbReference type="EMBL" id="AACB03000001">
    <property type="protein sequence ID" value="KAE8305685.1"/>
    <property type="molecule type" value="Genomic_DNA"/>
</dbReference>
<accession>A8BF17</accession>
<dbReference type="RefSeq" id="XP_001707461.1">
    <property type="nucleotide sequence ID" value="XM_001707409.1"/>
</dbReference>
<dbReference type="HOGENOM" id="CLU_1211749_0_0_1"/>
<gene>
    <name evidence="1" type="ORF">GL50803_004430</name>
</gene>
<dbReference type="VEuPathDB" id="GiardiaDB:GL50803_4430"/>
<dbReference type="InterPro" id="IPR047126">
    <property type="entry name" value="RNF141-like"/>
</dbReference>